<sequence>MMVSKILTIGLLFISLTISAQSDLEVLEKSPRHHEWVELENDGRTLYNFVVYPEVSQKAKVILVIHENRGLNDWARRFADEMAAEGFISVAPDLLSNTSENMSKTSDFENSDAARTALYELDPKQVTSDLDAAFDYAKSIPAGNGEVSVVGFCWGGSQSFRYATHNPDLEEAIVFYGTAPKDKADLAKIQVPVYAFYGGNDARVNVTIPQTEEGMNQLGNFYDYEIYLGGGHGFMRSGAQPDASLENSQAREMAWSRLLEILN</sequence>
<dbReference type="STRING" id="1189619.pgond44_01983"/>
<gene>
    <name evidence="2" type="ORF">pgond44_01983</name>
</gene>
<dbReference type="InterPro" id="IPR002925">
    <property type="entry name" value="Dienelactn_hydro"/>
</dbReference>
<organism evidence="2 3">
    <name type="scientific">Psychroflexus gondwanensis ACAM 44</name>
    <dbReference type="NCBI Taxonomy" id="1189619"/>
    <lineage>
        <taxon>Bacteria</taxon>
        <taxon>Pseudomonadati</taxon>
        <taxon>Bacteroidota</taxon>
        <taxon>Flavobacteriia</taxon>
        <taxon>Flavobacteriales</taxon>
        <taxon>Flavobacteriaceae</taxon>
        <taxon>Psychroflexus</taxon>
    </lineage>
</organism>
<proteinExistence type="predicted"/>
<evidence type="ECO:0000313" key="2">
    <source>
        <dbReference type="EMBL" id="EMY82429.1"/>
    </source>
</evidence>
<keyword evidence="3" id="KW-1185">Reference proteome</keyword>
<dbReference type="RefSeq" id="WP_003435610.1">
    <property type="nucleotide sequence ID" value="NZ_APLF01000002.1"/>
</dbReference>
<dbReference type="GO" id="GO:0016787">
    <property type="term" value="F:hydrolase activity"/>
    <property type="evidence" value="ECO:0007669"/>
    <property type="project" value="UniProtKB-KW"/>
</dbReference>
<feature type="domain" description="Dienelactone hydrolase" evidence="1">
    <location>
        <begin position="51"/>
        <end position="262"/>
    </location>
</feature>
<dbReference type="InterPro" id="IPR051049">
    <property type="entry name" value="Dienelactone_hydrolase-like"/>
</dbReference>
<dbReference type="PANTHER" id="PTHR46623:SF6">
    <property type="entry name" value="ALPHA_BETA-HYDROLASES SUPERFAMILY PROTEIN"/>
    <property type="match status" value="1"/>
</dbReference>
<accession>N1WZC2</accession>
<evidence type="ECO:0000259" key="1">
    <source>
        <dbReference type="Pfam" id="PF01738"/>
    </source>
</evidence>
<protein>
    <submittedName>
        <fullName evidence="2">Dienelactone hydrolase family protein</fullName>
    </submittedName>
</protein>
<comment type="caution">
    <text evidence="2">The sequence shown here is derived from an EMBL/GenBank/DDBJ whole genome shotgun (WGS) entry which is preliminary data.</text>
</comment>
<dbReference type="Proteomes" id="UP000012317">
    <property type="component" value="Unassembled WGS sequence"/>
</dbReference>
<dbReference type="PANTHER" id="PTHR46623">
    <property type="entry name" value="CARBOXYMETHYLENEBUTENOLIDASE-RELATED"/>
    <property type="match status" value="1"/>
</dbReference>
<dbReference type="SUPFAM" id="SSF53474">
    <property type="entry name" value="alpha/beta-Hydrolases"/>
    <property type="match status" value="1"/>
</dbReference>
<dbReference type="Gene3D" id="3.40.50.1820">
    <property type="entry name" value="alpha/beta hydrolase"/>
    <property type="match status" value="1"/>
</dbReference>
<dbReference type="AlphaFoldDB" id="N1WZC2"/>
<dbReference type="InterPro" id="IPR029058">
    <property type="entry name" value="AB_hydrolase_fold"/>
</dbReference>
<reference evidence="2 3" key="1">
    <citation type="journal article" date="2014" name="Genome Biol. Evol.">
        <title>Extensive gene acquisition in the extremely psychrophilic bacterial species Psychroflexus torquis and the link to sea-ice ecosystem specialism.</title>
        <authorList>
            <person name="Feng S."/>
            <person name="Powell S.M."/>
            <person name="Wilson R."/>
            <person name="Bowman J.P."/>
        </authorList>
    </citation>
    <scope>NUCLEOTIDE SEQUENCE [LARGE SCALE GENOMIC DNA]</scope>
    <source>
        <strain evidence="2 3">ACAM 44</strain>
    </source>
</reference>
<keyword evidence="2" id="KW-0378">Hydrolase</keyword>
<dbReference type="EMBL" id="APLF01000002">
    <property type="protein sequence ID" value="EMY82429.1"/>
    <property type="molecule type" value="Genomic_DNA"/>
</dbReference>
<name>N1WZC2_9FLAO</name>
<dbReference type="Pfam" id="PF01738">
    <property type="entry name" value="DLH"/>
    <property type="match status" value="1"/>
</dbReference>
<dbReference type="eggNOG" id="COG0412">
    <property type="taxonomic scope" value="Bacteria"/>
</dbReference>
<evidence type="ECO:0000313" key="3">
    <source>
        <dbReference type="Proteomes" id="UP000012317"/>
    </source>
</evidence>